<keyword evidence="1" id="KW-0004">4Fe-4S</keyword>
<dbReference type="InterPro" id="IPR017900">
    <property type="entry name" value="4Fe4S_Fe_S_CS"/>
</dbReference>
<evidence type="ECO:0000313" key="7">
    <source>
        <dbReference type="Proteomes" id="UP000001013"/>
    </source>
</evidence>
<evidence type="ECO:0000256" key="2">
    <source>
        <dbReference type="ARBA" id="ARBA00022723"/>
    </source>
</evidence>
<dbReference type="GO" id="GO:0046872">
    <property type="term" value="F:metal ion binding"/>
    <property type="evidence" value="ECO:0007669"/>
    <property type="project" value="UniProtKB-KW"/>
</dbReference>
<dbReference type="PATRIC" id="fig|186497.12.peg.100"/>
<keyword evidence="2" id="KW-0479">Metal-binding</keyword>
<feature type="domain" description="4Fe-4S ferredoxin-type" evidence="5">
    <location>
        <begin position="21"/>
        <end position="48"/>
    </location>
</feature>
<evidence type="ECO:0000313" key="6">
    <source>
        <dbReference type="EMBL" id="AAL80220.1"/>
    </source>
</evidence>
<feature type="domain" description="4Fe-4S ferredoxin-type" evidence="5">
    <location>
        <begin position="49"/>
        <end position="78"/>
    </location>
</feature>
<dbReference type="SUPFAM" id="SSF54862">
    <property type="entry name" value="4Fe-4S ferredoxins"/>
    <property type="match status" value="1"/>
</dbReference>
<dbReference type="InterPro" id="IPR050572">
    <property type="entry name" value="Fe-S_Ferredoxin"/>
</dbReference>
<keyword evidence="4" id="KW-0411">Iron-sulfur</keyword>
<name>Q8U4J1_PYRFU</name>
<evidence type="ECO:0000256" key="4">
    <source>
        <dbReference type="ARBA" id="ARBA00023014"/>
    </source>
</evidence>
<dbReference type="PaxDb" id="186497-PF0096"/>
<dbReference type="GO" id="GO:0016491">
    <property type="term" value="F:oxidoreductase activity"/>
    <property type="evidence" value="ECO:0007669"/>
    <property type="project" value="UniProtKB-ARBA"/>
</dbReference>
<sequence>MTTLLFLMKIKYSEGREMKKIKVLVNEDKCYLCGGCAGVCPALAIRVSSSWQFFEDKCISCMICIKACPVGALSYEEVAQ</sequence>
<dbReference type="Proteomes" id="UP000001013">
    <property type="component" value="Chromosome"/>
</dbReference>
<dbReference type="STRING" id="186497.PF0096"/>
<dbReference type="PROSITE" id="PS51379">
    <property type="entry name" value="4FE4S_FER_2"/>
    <property type="match status" value="2"/>
</dbReference>
<evidence type="ECO:0000256" key="3">
    <source>
        <dbReference type="ARBA" id="ARBA00023004"/>
    </source>
</evidence>
<dbReference type="PhylomeDB" id="Q8U4J1"/>
<dbReference type="Gene3D" id="3.30.70.20">
    <property type="match status" value="2"/>
</dbReference>
<dbReference type="InterPro" id="IPR017896">
    <property type="entry name" value="4Fe4S_Fe-S-bd"/>
</dbReference>
<dbReference type="GO" id="GO:0051539">
    <property type="term" value="F:4 iron, 4 sulfur cluster binding"/>
    <property type="evidence" value="ECO:0007669"/>
    <property type="project" value="UniProtKB-KW"/>
</dbReference>
<dbReference type="PANTHER" id="PTHR43687">
    <property type="entry name" value="ADENYLYLSULFATE REDUCTASE, BETA SUBUNIT"/>
    <property type="match status" value="1"/>
</dbReference>
<dbReference type="eggNOG" id="arCOG00958">
    <property type="taxonomic scope" value="Archaea"/>
</dbReference>
<dbReference type="HOGENOM" id="CLU_139698_5_6_2"/>
<gene>
    <name evidence="6" type="ordered locus">PF0096</name>
</gene>
<keyword evidence="3" id="KW-0408">Iron</keyword>
<evidence type="ECO:0000259" key="5">
    <source>
        <dbReference type="PROSITE" id="PS51379"/>
    </source>
</evidence>
<proteinExistence type="predicted"/>
<evidence type="ECO:0000256" key="1">
    <source>
        <dbReference type="ARBA" id="ARBA00022485"/>
    </source>
</evidence>
<reference evidence="6 7" key="1">
    <citation type="journal article" date="1999" name="Genetics">
        <title>Divergence of the hyperthermophilic archaea Pyrococcus furiosus and P. horikoshii inferred from complete genomic sequences.</title>
        <authorList>
            <person name="Maeder D.L."/>
            <person name="Weiss R.B."/>
            <person name="Dunn D.M."/>
            <person name="Cherry J.L."/>
            <person name="Gonzalez J.M."/>
            <person name="DiRuggiero J."/>
            <person name="Robb F.T."/>
        </authorList>
    </citation>
    <scope>NUCLEOTIDE SEQUENCE [LARGE SCALE GENOMIC DNA]</scope>
    <source>
        <strain evidence="7">ATCC 43587 / DSM 3638 / JCM 8422 / Vc1</strain>
    </source>
</reference>
<dbReference type="AlphaFoldDB" id="Q8U4J1"/>
<dbReference type="KEGG" id="pfu:PF0096"/>
<accession>Q8U4J1</accession>
<dbReference type="Pfam" id="PF00037">
    <property type="entry name" value="Fer4"/>
    <property type="match status" value="2"/>
</dbReference>
<dbReference type="EMBL" id="AE009950">
    <property type="protein sequence ID" value="AAL80220.1"/>
    <property type="molecule type" value="Genomic_DNA"/>
</dbReference>
<dbReference type="PANTHER" id="PTHR43687:SF5">
    <property type="entry name" value="4FE-4S FERREDOXIN-TYPE DOMAIN-CONTAINING PROTEIN"/>
    <property type="match status" value="1"/>
</dbReference>
<dbReference type="PROSITE" id="PS00198">
    <property type="entry name" value="4FE4S_FER_1"/>
    <property type="match status" value="2"/>
</dbReference>
<protein>
    <recommendedName>
        <fullName evidence="5">4Fe-4S ferredoxin-type domain-containing protein</fullName>
    </recommendedName>
</protein>
<keyword evidence="7" id="KW-1185">Reference proteome</keyword>
<organism evidence="6 7">
    <name type="scientific">Pyrococcus furiosus (strain ATCC 43587 / DSM 3638 / JCM 8422 / Vc1)</name>
    <dbReference type="NCBI Taxonomy" id="186497"/>
    <lineage>
        <taxon>Archaea</taxon>
        <taxon>Methanobacteriati</taxon>
        <taxon>Methanobacteriota</taxon>
        <taxon>Thermococci</taxon>
        <taxon>Thermococcales</taxon>
        <taxon>Thermococcaceae</taxon>
        <taxon>Pyrococcus</taxon>
    </lineage>
</organism>